<dbReference type="AlphaFoldDB" id="A0A8J3SHS1"/>
<organism evidence="1 2">
    <name type="scientific">Planobispora siamensis</name>
    <dbReference type="NCBI Taxonomy" id="936338"/>
    <lineage>
        <taxon>Bacteria</taxon>
        <taxon>Bacillati</taxon>
        <taxon>Actinomycetota</taxon>
        <taxon>Actinomycetes</taxon>
        <taxon>Streptosporangiales</taxon>
        <taxon>Streptosporangiaceae</taxon>
        <taxon>Planobispora</taxon>
    </lineage>
</organism>
<evidence type="ECO:0000313" key="2">
    <source>
        <dbReference type="Proteomes" id="UP000619788"/>
    </source>
</evidence>
<proteinExistence type="predicted"/>
<comment type="caution">
    <text evidence="1">The sequence shown here is derived from an EMBL/GenBank/DDBJ whole genome shotgun (WGS) entry which is preliminary data.</text>
</comment>
<reference evidence="1 2" key="1">
    <citation type="submission" date="2021-01" db="EMBL/GenBank/DDBJ databases">
        <title>Whole genome shotgun sequence of Planobispora siamensis NBRC 107568.</title>
        <authorList>
            <person name="Komaki H."/>
            <person name="Tamura T."/>
        </authorList>
    </citation>
    <scope>NUCLEOTIDE SEQUENCE [LARGE SCALE GENOMIC DNA]</scope>
    <source>
        <strain evidence="1 2">NBRC 107568</strain>
    </source>
</reference>
<dbReference type="EMBL" id="BOOJ01000007">
    <property type="protein sequence ID" value="GIH89923.1"/>
    <property type="molecule type" value="Genomic_DNA"/>
</dbReference>
<name>A0A8J3SHS1_9ACTN</name>
<sequence>MQVADRGYSAAVSPLSARDRADLNRRFRDAIRIDRDLLCQGNKETRKHLSQDENASYGIYAGGWLSWPHLADMIYSRLHGLDFDLAWERKTVLNVLKTGDKALPRDPYQRQVFLEAVQTVMNHCFDIEAEKRRLRASPHRYVSLFLGTPPTETHFQPFGFDPASVGFFRIIDWNFSRRLDQQHNIGPITVVSSMQQDWVDPAALQVYLEEESAKPGSPCPTLVAYDEDTRESANQQLCLSVARSQYYEHVAIRRYLRDHPEDYHAIVARILRSDQEGGLSKLIRGAPNSNIVVNVTVQSRNGRIMMIRRPQGARVWPHFYQVGVHETMNWREPGRPFENCYDLAVRALVEEVNLTEPDLYGDNIVFSWFGLYAVEVSAYFFAHVKTKLEEGELVERAQRAHSAYEIEEIDWYDLSRDTVKMVLSTWQDGPWNSSVDDRGRRYLPHATMSLTQLYRVSRQGML</sequence>
<evidence type="ECO:0000313" key="1">
    <source>
        <dbReference type="EMBL" id="GIH89923.1"/>
    </source>
</evidence>
<keyword evidence="2" id="KW-1185">Reference proteome</keyword>
<gene>
    <name evidence="1" type="ORF">Psi01_05530</name>
</gene>
<accession>A0A8J3SHS1</accession>
<evidence type="ECO:0008006" key="3">
    <source>
        <dbReference type="Google" id="ProtNLM"/>
    </source>
</evidence>
<protein>
    <recommendedName>
        <fullName evidence="3">Nudix hydrolase domain-containing protein</fullName>
    </recommendedName>
</protein>
<dbReference type="Proteomes" id="UP000619788">
    <property type="component" value="Unassembled WGS sequence"/>
</dbReference>